<accession>A0AAP5MCW9</accession>
<proteinExistence type="predicted"/>
<gene>
    <name evidence="1" type="ORF">G7B40_001610</name>
    <name evidence="2" type="ORF">G7B40_040350</name>
</gene>
<evidence type="ECO:0000313" key="3">
    <source>
        <dbReference type="Proteomes" id="UP000667802"/>
    </source>
</evidence>
<keyword evidence="3" id="KW-1185">Reference proteome</keyword>
<organism evidence="2 3">
    <name type="scientific">Aetokthonos hydrillicola Thurmond2011</name>
    <dbReference type="NCBI Taxonomy" id="2712845"/>
    <lineage>
        <taxon>Bacteria</taxon>
        <taxon>Bacillati</taxon>
        <taxon>Cyanobacteriota</taxon>
        <taxon>Cyanophyceae</taxon>
        <taxon>Nostocales</taxon>
        <taxon>Hapalosiphonaceae</taxon>
        <taxon>Aetokthonos</taxon>
    </lineage>
</organism>
<sequence>MSMLLFFTMPLDETRELNRGRLFLIDETQGIVGRWVATSSTGDKQGVRDWNVRGGVLPPTYELSEPLPFYCVAVNPVNLKHVKGVEGNGYPITPFEVKTKGGGTRSDLLIHRDANVPGSMGCIVLPSGEFTDFEKVFAAKCKEYKQVKLLVGYTY</sequence>
<reference evidence="1 3" key="1">
    <citation type="journal article" date="2021" name="Science">
        <title>Hunting the eagle killer: A cyanobacterial neurotoxin causes vacuolar myelinopathy.</title>
        <authorList>
            <person name="Breinlinger S."/>
            <person name="Phillips T.J."/>
            <person name="Haram B.N."/>
            <person name="Mares J."/>
            <person name="Martinez Yerena J.A."/>
            <person name="Hrouzek P."/>
            <person name="Sobotka R."/>
            <person name="Henderson W.M."/>
            <person name="Schmieder P."/>
            <person name="Williams S.M."/>
            <person name="Lauderdale J.D."/>
            <person name="Wilde H.D."/>
            <person name="Gerrin W."/>
            <person name="Kust A."/>
            <person name="Washington J.W."/>
            <person name="Wagner C."/>
            <person name="Geier B."/>
            <person name="Liebeke M."/>
            <person name="Enke H."/>
            <person name="Niedermeyer T.H.J."/>
            <person name="Wilde S.B."/>
        </authorList>
    </citation>
    <scope>NUCLEOTIDE SEQUENCE [LARGE SCALE GENOMIC DNA]</scope>
    <source>
        <strain evidence="1 3">Thurmond2011</strain>
    </source>
</reference>
<dbReference type="EMBL" id="JAALHA020000001">
    <property type="protein sequence ID" value="MDR9893283.1"/>
    <property type="molecule type" value="Genomic_DNA"/>
</dbReference>
<dbReference type="Proteomes" id="UP000667802">
    <property type="component" value="Unassembled WGS sequence"/>
</dbReference>
<name>A0AAP5MCW9_9CYAN</name>
<dbReference type="EMBL" id="JAALHA020000038">
    <property type="protein sequence ID" value="MDR9900740.1"/>
    <property type="molecule type" value="Genomic_DNA"/>
</dbReference>
<comment type="caution">
    <text evidence="2">The sequence shown here is derived from an EMBL/GenBank/DDBJ whole genome shotgun (WGS) entry which is preliminary data.</text>
</comment>
<reference evidence="2" key="2">
    <citation type="submission" date="2022-06" db="EMBL/GenBank/DDBJ databases">
        <title>More than just an Eagle Killer: The freshwater cyanobacterium Aetokthonos hydrillicola produces highly toxic dolastatin derivatives.</title>
        <authorList>
            <person name="Schwark M."/>
            <person name="Martinez Yerena J.A."/>
            <person name="Rohrborn K."/>
            <person name="Hrouzek P."/>
            <person name="Divoka P."/>
            <person name="Delawska K."/>
            <person name="Saha S."/>
            <person name="Wiley F."/>
            <person name="Enke H."/>
            <person name="Enke D."/>
            <person name="Wilde S.B."/>
            <person name="Vorreiter C."/>
            <person name="Sippl W."/>
            <person name="Sobotka R."/>
            <person name="Mares J."/>
            <person name="Niedermayer T.H.J."/>
        </authorList>
    </citation>
    <scope>NUCLEOTIDE SEQUENCE</scope>
    <source>
        <strain evidence="2">Thurmond2011</strain>
    </source>
</reference>
<evidence type="ECO:0000313" key="2">
    <source>
        <dbReference type="EMBL" id="MDR9900740.1"/>
    </source>
</evidence>
<evidence type="ECO:0000313" key="1">
    <source>
        <dbReference type="EMBL" id="MDR9893283.1"/>
    </source>
</evidence>
<protein>
    <submittedName>
        <fullName evidence="2">Uncharacterized protein</fullName>
    </submittedName>
</protein>
<dbReference type="AlphaFoldDB" id="A0AAP5MCW9"/>